<sequence length="106" mass="11851">MVFGGKKVFVKVASPLSIDEFETCQISNPSDVPSNQFVLQIAPLENIGDCEKAELLLANSDVVNGIEVLIDRSRIVENETTTTENSTVSSSPFRSTEKARIEWWWF</sequence>
<dbReference type="WBParaSite" id="ES5_v2.g23229.t1">
    <property type="protein sequence ID" value="ES5_v2.g23229.t1"/>
    <property type="gene ID" value="ES5_v2.g23229"/>
</dbReference>
<proteinExistence type="predicted"/>
<name>A0AC34G0U8_9BILA</name>
<reference evidence="2" key="1">
    <citation type="submission" date="2022-11" db="UniProtKB">
        <authorList>
            <consortium name="WormBaseParasite"/>
        </authorList>
    </citation>
    <scope>IDENTIFICATION</scope>
</reference>
<dbReference type="Proteomes" id="UP000887579">
    <property type="component" value="Unplaced"/>
</dbReference>
<accession>A0AC34G0U8</accession>
<evidence type="ECO:0000313" key="2">
    <source>
        <dbReference type="WBParaSite" id="ES5_v2.g23229.t1"/>
    </source>
</evidence>
<protein>
    <submittedName>
        <fullName evidence="2">Uncharacterized protein</fullName>
    </submittedName>
</protein>
<evidence type="ECO:0000313" key="1">
    <source>
        <dbReference type="Proteomes" id="UP000887579"/>
    </source>
</evidence>
<organism evidence="1 2">
    <name type="scientific">Panagrolaimus sp. ES5</name>
    <dbReference type="NCBI Taxonomy" id="591445"/>
    <lineage>
        <taxon>Eukaryota</taxon>
        <taxon>Metazoa</taxon>
        <taxon>Ecdysozoa</taxon>
        <taxon>Nematoda</taxon>
        <taxon>Chromadorea</taxon>
        <taxon>Rhabditida</taxon>
        <taxon>Tylenchina</taxon>
        <taxon>Panagrolaimomorpha</taxon>
        <taxon>Panagrolaimoidea</taxon>
        <taxon>Panagrolaimidae</taxon>
        <taxon>Panagrolaimus</taxon>
    </lineage>
</organism>